<evidence type="ECO:0000313" key="2">
    <source>
        <dbReference type="EMBL" id="MBT1070673.1"/>
    </source>
</evidence>
<dbReference type="Proteomes" id="UP000784128">
    <property type="component" value="Unassembled WGS sequence"/>
</dbReference>
<gene>
    <name evidence="2" type="ORF">KJB30_02645</name>
</gene>
<name>A0ABS5U4U2_9BACT</name>
<dbReference type="InterPro" id="IPR021301">
    <property type="entry name" value="DUF2779"/>
</dbReference>
<comment type="caution">
    <text evidence="2">The sequence shown here is derived from an EMBL/GenBank/DDBJ whole genome shotgun (WGS) entry which is preliminary data.</text>
</comment>
<keyword evidence="3" id="KW-1185">Reference proteome</keyword>
<sequence length="501" mass="57547">MKEGAMPKQLYQLSKSRYMKGRQCHKSLWLYTYKPELLEVSEAAEQAFTQGHEVGELARDIFPKGVLIPFGGFSYDQQVQQTQAALATAKVIYEAAFTHNGIFVKADILRKVRGGWEMYEVKGSSKLKDHYLDDAAVQYYVINGSGLTLTKAYVVHLNTSYCRNGALDHNELFTRQNVTVEVLERQADVKKEIARQKRMLKGKEPDISIGPWCSKPYNCDFDGHCWNKIPEDSVFDLAGKGVDAFDLYRQGIEKLKDIPQDLLKGKQLQQSQAALCKKTIVNKKKLREFLDSLSYPLYFLDFETFEASIPKYDGLRPFQDVPFQYSLHWQKRAGGKLYHSEYLAQPNLDPRKGIVQRLLEDIPDGACVLAYWKSFESNRLKELADHFPKKKKRLHSIIDNMKDLIDPFQARHLYSWKQKGSHSIKAVLPAFVNGMSYDELKIGNGLAAMEAYHQMCYLYDKPRELAQVRKNLLEYCKQDTLAMVKLLEVIVKKAAPPKKCK</sequence>
<evidence type="ECO:0000259" key="1">
    <source>
        <dbReference type="Pfam" id="PF11074"/>
    </source>
</evidence>
<dbReference type="Pfam" id="PF11074">
    <property type="entry name" value="DUF2779"/>
    <property type="match status" value="1"/>
</dbReference>
<reference evidence="2 3" key="1">
    <citation type="submission" date="2021-05" db="EMBL/GenBank/DDBJ databases">
        <title>The draft genome of Geobacter chapellei DSM 13688.</title>
        <authorList>
            <person name="Xu Z."/>
            <person name="Masuda Y."/>
            <person name="Itoh H."/>
            <person name="Senoo K."/>
        </authorList>
    </citation>
    <scope>NUCLEOTIDE SEQUENCE [LARGE SCALE GENOMIC DNA]</scope>
    <source>
        <strain evidence="2 3">DSM 13688</strain>
    </source>
</reference>
<evidence type="ECO:0000313" key="3">
    <source>
        <dbReference type="Proteomes" id="UP000784128"/>
    </source>
</evidence>
<proteinExistence type="predicted"/>
<accession>A0ABS5U4U2</accession>
<organism evidence="2 3">
    <name type="scientific">Pelotalea chapellei</name>
    <dbReference type="NCBI Taxonomy" id="44671"/>
    <lineage>
        <taxon>Bacteria</taxon>
        <taxon>Pseudomonadati</taxon>
        <taxon>Thermodesulfobacteriota</taxon>
        <taxon>Desulfuromonadia</taxon>
        <taxon>Geobacterales</taxon>
        <taxon>Geobacteraceae</taxon>
        <taxon>Pelotalea</taxon>
    </lineage>
</organism>
<feature type="domain" description="DUF2779" evidence="1">
    <location>
        <begin position="298"/>
        <end position="423"/>
    </location>
</feature>
<protein>
    <submittedName>
        <fullName evidence="2">DUF2779 domain-containing protein</fullName>
    </submittedName>
</protein>
<dbReference type="EMBL" id="JAHDYS010000002">
    <property type="protein sequence ID" value="MBT1070673.1"/>
    <property type="molecule type" value="Genomic_DNA"/>
</dbReference>